<dbReference type="Proteomes" id="UP001163046">
    <property type="component" value="Unassembled WGS sequence"/>
</dbReference>
<name>A0A9W9ZUU7_9CNID</name>
<reference evidence="1" key="1">
    <citation type="submission" date="2023-01" db="EMBL/GenBank/DDBJ databases">
        <title>Genome assembly of the deep-sea coral Lophelia pertusa.</title>
        <authorList>
            <person name="Herrera S."/>
            <person name="Cordes E."/>
        </authorList>
    </citation>
    <scope>NUCLEOTIDE SEQUENCE</scope>
    <source>
        <strain evidence="1">USNM1676648</strain>
        <tissue evidence="1">Polyp</tissue>
    </source>
</reference>
<evidence type="ECO:0000313" key="2">
    <source>
        <dbReference type="Proteomes" id="UP001163046"/>
    </source>
</evidence>
<accession>A0A9W9ZUU7</accession>
<protein>
    <submittedName>
        <fullName evidence="1">Uncharacterized protein</fullName>
    </submittedName>
</protein>
<gene>
    <name evidence="1" type="ORF">OS493_000908</name>
</gene>
<proteinExistence type="predicted"/>
<organism evidence="1 2">
    <name type="scientific">Desmophyllum pertusum</name>
    <dbReference type="NCBI Taxonomy" id="174260"/>
    <lineage>
        <taxon>Eukaryota</taxon>
        <taxon>Metazoa</taxon>
        <taxon>Cnidaria</taxon>
        <taxon>Anthozoa</taxon>
        <taxon>Hexacorallia</taxon>
        <taxon>Scleractinia</taxon>
        <taxon>Caryophylliina</taxon>
        <taxon>Caryophylliidae</taxon>
        <taxon>Desmophyllum</taxon>
    </lineage>
</organism>
<dbReference type="EMBL" id="MU825873">
    <property type="protein sequence ID" value="KAJ7387574.1"/>
    <property type="molecule type" value="Genomic_DNA"/>
</dbReference>
<dbReference type="AlphaFoldDB" id="A0A9W9ZUU7"/>
<keyword evidence="2" id="KW-1185">Reference proteome</keyword>
<sequence>MDAMDALCKTINAKRRNARLKYVVQYPSYGCFTIGRRILRILSRYDTLRTVVKEVRQEEKWLEVAFKELPQTEKHLVSEALLDNWNEKGQYLVQLKWICPGRSSLAGSKMLNNPNKEITVNKFKLVSKLTIFSSCQVCKKILKCGILKCHNCGTRQRSADLNRQASVKLCVPDSRHEQQEAIAAKGSWHGKQNWAKLTVIDLL</sequence>
<evidence type="ECO:0000313" key="1">
    <source>
        <dbReference type="EMBL" id="KAJ7387574.1"/>
    </source>
</evidence>
<comment type="caution">
    <text evidence="1">The sequence shown here is derived from an EMBL/GenBank/DDBJ whole genome shotgun (WGS) entry which is preliminary data.</text>
</comment>